<keyword evidence="4" id="KW-1185">Reference proteome</keyword>
<feature type="domain" description="NADP-dependent oxidoreductase" evidence="2">
    <location>
        <begin position="9"/>
        <end position="102"/>
    </location>
</feature>
<dbReference type="InterPro" id="IPR023210">
    <property type="entry name" value="NADP_OxRdtase_dom"/>
</dbReference>
<feature type="non-terminal residue" evidence="3">
    <location>
        <position position="102"/>
    </location>
</feature>
<evidence type="ECO:0000259" key="2">
    <source>
        <dbReference type="Pfam" id="PF00248"/>
    </source>
</evidence>
<evidence type="ECO:0000313" key="4">
    <source>
        <dbReference type="Proteomes" id="UP001610446"/>
    </source>
</evidence>
<dbReference type="InterPro" id="IPR036812">
    <property type="entry name" value="NAD(P)_OxRdtase_dom_sf"/>
</dbReference>
<dbReference type="Pfam" id="PF00248">
    <property type="entry name" value="Aldo_ket_red"/>
    <property type="match status" value="1"/>
</dbReference>
<comment type="caution">
    <text evidence="3">The sequence shown here is derived from an EMBL/GenBank/DDBJ whole genome shotgun (WGS) entry which is preliminary data.</text>
</comment>
<dbReference type="Proteomes" id="UP001610446">
    <property type="component" value="Unassembled WGS sequence"/>
</dbReference>
<organism evidence="3 4">
    <name type="scientific">Aspergillus pseudoustus</name>
    <dbReference type="NCBI Taxonomy" id="1810923"/>
    <lineage>
        <taxon>Eukaryota</taxon>
        <taxon>Fungi</taxon>
        <taxon>Dikarya</taxon>
        <taxon>Ascomycota</taxon>
        <taxon>Pezizomycotina</taxon>
        <taxon>Eurotiomycetes</taxon>
        <taxon>Eurotiomycetidae</taxon>
        <taxon>Eurotiales</taxon>
        <taxon>Aspergillaceae</taxon>
        <taxon>Aspergillus</taxon>
        <taxon>Aspergillus subgen. Nidulantes</taxon>
    </lineage>
</organism>
<accession>A0ABR4KUJ5</accession>
<proteinExistence type="predicted"/>
<dbReference type="Gene3D" id="3.20.20.100">
    <property type="entry name" value="NADP-dependent oxidoreductase domain"/>
    <property type="match status" value="1"/>
</dbReference>
<keyword evidence="1" id="KW-0560">Oxidoreductase</keyword>
<dbReference type="EMBL" id="JBFXLU010000008">
    <property type="protein sequence ID" value="KAL2855948.1"/>
    <property type="molecule type" value="Genomic_DNA"/>
</dbReference>
<gene>
    <name evidence="3" type="ORF">BJY01DRAFT_242887</name>
</gene>
<evidence type="ECO:0000313" key="3">
    <source>
        <dbReference type="EMBL" id="KAL2855948.1"/>
    </source>
</evidence>
<reference evidence="3 4" key="1">
    <citation type="submission" date="2024-07" db="EMBL/GenBank/DDBJ databases">
        <title>Section-level genome sequencing and comparative genomics of Aspergillus sections Usti and Cavernicolus.</title>
        <authorList>
            <consortium name="Lawrence Berkeley National Laboratory"/>
            <person name="Nybo J.L."/>
            <person name="Vesth T.C."/>
            <person name="Theobald S."/>
            <person name="Frisvad J.C."/>
            <person name="Larsen T.O."/>
            <person name="Kjaerboelling I."/>
            <person name="Rothschild-Mancinelli K."/>
            <person name="Lyhne E.K."/>
            <person name="Kogle M.E."/>
            <person name="Barry K."/>
            <person name="Clum A."/>
            <person name="Na H."/>
            <person name="Ledsgaard L."/>
            <person name="Lin J."/>
            <person name="Lipzen A."/>
            <person name="Kuo A."/>
            <person name="Riley R."/>
            <person name="Mondo S."/>
            <person name="Labutti K."/>
            <person name="Haridas S."/>
            <person name="Pangalinan J."/>
            <person name="Salamov A.A."/>
            <person name="Simmons B.A."/>
            <person name="Magnuson J.K."/>
            <person name="Chen J."/>
            <person name="Drula E."/>
            <person name="Henrissat B."/>
            <person name="Wiebenga A."/>
            <person name="Lubbers R.J."/>
            <person name="Gomes A.C."/>
            <person name="Makela M.R."/>
            <person name="Stajich J."/>
            <person name="Grigoriev I.V."/>
            <person name="Mortensen U.H."/>
            <person name="De Vries R.P."/>
            <person name="Baker S.E."/>
            <person name="Andersen M.R."/>
        </authorList>
    </citation>
    <scope>NUCLEOTIDE SEQUENCE [LARGE SCALE GENOMIC DNA]</scope>
    <source>
        <strain evidence="3 4">CBS 123904</strain>
    </source>
</reference>
<sequence length="102" mass="10546">MPSSTPVQLIFGGASIGPSMSSEFSSVDATKHALDILEAGGVKTIDTARFYPDSEEYLGQAGAADRFAIDTKYPGGFAPTASSTQGVIASAQESLKALKTEQ</sequence>
<dbReference type="SUPFAM" id="SSF51430">
    <property type="entry name" value="NAD(P)-linked oxidoreductase"/>
    <property type="match status" value="1"/>
</dbReference>
<protein>
    <recommendedName>
        <fullName evidence="2">NADP-dependent oxidoreductase domain-containing protein</fullName>
    </recommendedName>
</protein>
<evidence type="ECO:0000256" key="1">
    <source>
        <dbReference type="ARBA" id="ARBA00023002"/>
    </source>
</evidence>
<name>A0ABR4KUJ5_9EURO</name>